<feature type="compositionally biased region" description="Basic and acidic residues" evidence="1">
    <location>
        <begin position="78"/>
        <end position="114"/>
    </location>
</feature>
<keyword evidence="4" id="KW-1185">Reference proteome</keyword>
<sequence length="186" mass="20188">MSQKVTAKNLQYNSSLPPFLARLRGQEAESRAHGGPDPILASQRRIGKPRSASAEAEDEPLVVDERGEVVNLAAMNEDNDHTQEKAGEEGEGDKADKGTGEGPATEEKKDDLTKSKKKRKLGKVIGGRDEDDEDENERSDKAKLQTETTKKEVVETGTGKKEGGAGNKKKKAKKIKLSFGDDEEEG</sequence>
<feature type="region of interest" description="Disordered" evidence="1">
    <location>
        <begin position="23"/>
        <end position="186"/>
    </location>
</feature>
<feature type="compositionally biased region" description="Basic and acidic residues" evidence="1">
    <location>
        <begin position="24"/>
        <end position="34"/>
    </location>
</feature>
<protein>
    <recommendedName>
        <fullName evidence="2">DUF4604 domain-containing protein</fullName>
    </recommendedName>
</protein>
<dbReference type="InterPro" id="IPR027911">
    <property type="entry name" value="DUF4604"/>
</dbReference>
<dbReference type="AlphaFoldDB" id="A0AAN6YAE9"/>
<organism evidence="3 4">
    <name type="scientific">Rhypophila decipiens</name>
    <dbReference type="NCBI Taxonomy" id="261697"/>
    <lineage>
        <taxon>Eukaryota</taxon>
        <taxon>Fungi</taxon>
        <taxon>Dikarya</taxon>
        <taxon>Ascomycota</taxon>
        <taxon>Pezizomycotina</taxon>
        <taxon>Sordariomycetes</taxon>
        <taxon>Sordariomycetidae</taxon>
        <taxon>Sordariales</taxon>
        <taxon>Naviculisporaceae</taxon>
        <taxon>Rhypophila</taxon>
    </lineage>
</organism>
<evidence type="ECO:0000256" key="1">
    <source>
        <dbReference type="SAM" id="MobiDB-lite"/>
    </source>
</evidence>
<proteinExistence type="predicted"/>
<evidence type="ECO:0000313" key="3">
    <source>
        <dbReference type="EMBL" id="KAK4215399.1"/>
    </source>
</evidence>
<comment type="caution">
    <text evidence="3">The sequence shown here is derived from an EMBL/GenBank/DDBJ whole genome shotgun (WGS) entry which is preliminary data.</text>
</comment>
<reference evidence="3" key="2">
    <citation type="submission" date="2023-05" db="EMBL/GenBank/DDBJ databases">
        <authorList>
            <consortium name="Lawrence Berkeley National Laboratory"/>
            <person name="Steindorff A."/>
            <person name="Hensen N."/>
            <person name="Bonometti L."/>
            <person name="Westerberg I."/>
            <person name="Brannstrom I.O."/>
            <person name="Guillou S."/>
            <person name="Cros-Aarteil S."/>
            <person name="Calhoun S."/>
            <person name="Haridas S."/>
            <person name="Kuo A."/>
            <person name="Mondo S."/>
            <person name="Pangilinan J."/>
            <person name="Riley R."/>
            <person name="Labutti K."/>
            <person name="Andreopoulos B."/>
            <person name="Lipzen A."/>
            <person name="Chen C."/>
            <person name="Yanf M."/>
            <person name="Daum C."/>
            <person name="Ng V."/>
            <person name="Clum A."/>
            <person name="Ohm R."/>
            <person name="Martin F."/>
            <person name="Silar P."/>
            <person name="Natvig D."/>
            <person name="Lalanne C."/>
            <person name="Gautier V."/>
            <person name="Ament-Velasquez S.L."/>
            <person name="Kruys A."/>
            <person name="Hutchinson M.I."/>
            <person name="Powell A.J."/>
            <person name="Barry K."/>
            <person name="Miller A.N."/>
            <person name="Grigoriev I.V."/>
            <person name="Debuchy R."/>
            <person name="Gladieux P."/>
            <person name="Thoren M.H."/>
            <person name="Johannesson H."/>
        </authorList>
    </citation>
    <scope>NUCLEOTIDE SEQUENCE</scope>
    <source>
        <strain evidence="3">PSN293</strain>
    </source>
</reference>
<accession>A0AAN6YAE9</accession>
<evidence type="ECO:0000259" key="2">
    <source>
        <dbReference type="Pfam" id="PF15377"/>
    </source>
</evidence>
<feature type="domain" description="DUF4604" evidence="2">
    <location>
        <begin position="8"/>
        <end position="183"/>
    </location>
</feature>
<dbReference type="Pfam" id="PF15377">
    <property type="entry name" value="DUF4604"/>
    <property type="match status" value="1"/>
</dbReference>
<dbReference type="EMBL" id="MU858080">
    <property type="protein sequence ID" value="KAK4215399.1"/>
    <property type="molecule type" value="Genomic_DNA"/>
</dbReference>
<dbReference type="Proteomes" id="UP001301769">
    <property type="component" value="Unassembled WGS sequence"/>
</dbReference>
<reference evidence="3" key="1">
    <citation type="journal article" date="2023" name="Mol. Phylogenet. Evol.">
        <title>Genome-scale phylogeny and comparative genomics of the fungal order Sordariales.</title>
        <authorList>
            <person name="Hensen N."/>
            <person name="Bonometti L."/>
            <person name="Westerberg I."/>
            <person name="Brannstrom I.O."/>
            <person name="Guillou S."/>
            <person name="Cros-Aarteil S."/>
            <person name="Calhoun S."/>
            <person name="Haridas S."/>
            <person name="Kuo A."/>
            <person name="Mondo S."/>
            <person name="Pangilinan J."/>
            <person name="Riley R."/>
            <person name="LaButti K."/>
            <person name="Andreopoulos B."/>
            <person name="Lipzen A."/>
            <person name="Chen C."/>
            <person name="Yan M."/>
            <person name="Daum C."/>
            <person name="Ng V."/>
            <person name="Clum A."/>
            <person name="Steindorff A."/>
            <person name="Ohm R.A."/>
            <person name="Martin F."/>
            <person name="Silar P."/>
            <person name="Natvig D.O."/>
            <person name="Lalanne C."/>
            <person name="Gautier V."/>
            <person name="Ament-Velasquez S.L."/>
            <person name="Kruys A."/>
            <person name="Hutchinson M.I."/>
            <person name="Powell A.J."/>
            <person name="Barry K."/>
            <person name="Miller A.N."/>
            <person name="Grigoriev I.V."/>
            <person name="Debuchy R."/>
            <person name="Gladieux P."/>
            <person name="Hiltunen Thoren M."/>
            <person name="Johannesson H."/>
        </authorList>
    </citation>
    <scope>NUCLEOTIDE SEQUENCE</scope>
    <source>
        <strain evidence="3">PSN293</strain>
    </source>
</reference>
<gene>
    <name evidence="3" type="ORF">QBC37DRAFT_125254</name>
</gene>
<feature type="compositionally biased region" description="Basic and acidic residues" evidence="1">
    <location>
        <begin position="138"/>
        <end position="163"/>
    </location>
</feature>
<feature type="compositionally biased region" description="Basic residues" evidence="1">
    <location>
        <begin position="167"/>
        <end position="176"/>
    </location>
</feature>
<name>A0AAN6YAE9_9PEZI</name>
<evidence type="ECO:0000313" key="4">
    <source>
        <dbReference type="Proteomes" id="UP001301769"/>
    </source>
</evidence>